<evidence type="ECO:0000256" key="7">
    <source>
        <dbReference type="ARBA" id="ARBA00023310"/>
    </source>
</evidence>
<evidence type="ECO:0000256" key="3">
    <source>
        <dbReference type="ARBA" id="ARBA00022448"/>
    </source>
</evidence>
<dbReference type="PANTHER" id="PTHR13822">
    <property type="entry name" value="ATP SYNTHASE DELTA/EPSILON CHAIN"/>
    <property type="match status" value="1"/>
</dbReference>
<comment type="caution">
    <text evidence="11">The sequence shown here is derived from an EMBL/GenBank/DDBJ whole genome shotgun (WGS) entry which is preliminary data.</text>
</comment>
<evidence type="ECO:0000313" key="11">
    <source>
        <dbReference type="EMBL" id="OGK51286.1"/>
    </source>
</evidence>
<proteinExistence type="inferred from homology"/>
<keyword evidence="3 8" id="KW-0813">Transport</keyword>
<sequence>MKTLRLRIITPTQIVRDEEIVSATIDTAAGEITVLPRHTNLFSLLKEGVITIRKEKSQEDHLAIGGGYLETDGEHLNILVSRAYGQNEVDQQLTQKALDQAKKILTTSKDDQERHEANLLLRRSIIDLKLLKKRRQRVQ</sequence>
<dbReference type="InterPro" id="IPR020546">
    <property type="entry name" value="ATP_synth_F1_dsu/esu_N"/>
</dbReference>
<dbReference type="GO" id="GO:0005886">
    <property type="term" value="C:plasma membrane"/>
    <property type="evidence" value="ECO:0007669"/>
    <property type="project" value="UniProtKB-SubCell"/>
</dbReference>
<keyword evidence="8" id="KW-1003">Cell membrane</keyword>
<keyword evidence="7 8" id="KW-0066">ATP synthesis</keyword>
<dbReference type="InterPro" id="IPR001469">
    <property type="entry name" value="ATP_synth_F1_dsu/esu"/>
</dbReference>
<comment type="similarity">
    <text evidence="2 8 9">Belongs to the ATPase epsilon chain family.</text>
</comment>
<dbReference type="Pfam" id="PF02823">
    <property type="entry name" value="ATP-synt_DE_N"/>
    <property type="match status" value="1"/>
</dbReference>
<comment type="subcellular location">
    <subcellularLocation>
        <location evidence="8">Cell membrane</location>
        <topology evidence="8">Peripheral membrane protein</topology>
    </subcellularLocation>
    <subcellularLocation>
        <location evidence="1">Endomembrane system</location>
        <topology evidence="1">Peripheral membrane protein</topology>
    </subcellularLocation>
</comment>
<dbReference type="EMBL" id="MGAQ01000002">
    <property type="protein sequence ID" value="OGK51286.1"/>
    <property type="molecule type" value="Genomic_DNA"/>
</dbReference>
<evidence type="ECO:0000256" key="4">
    <source>
        <dbReference type="ARBA" id="ARBA00023065"/>
    </source>
</evidence>
<accession>A0A1F7J6Q5</accession>
<comment type="function">
    <text evidence="8">Produces ATP from ADP in the presence of a proton gradient across the membrane.</text>
</comment>
<dbReference type="NCBIfam" id="TIGR01216">
    <property type="entry name" value="ATP_synt_epsi"/>
    <property type="match status" value="1"/>
</dbReference>
<dbReference type="GO" id="GO:0005524">
    <property type="term" value="F:ATP binding"/>
    <property type="evidence" value="ECO:0007669"/>
    <property type="project" value="UniProtKB-UniRule"/>
</dbReference>
<dbReference type="Proteomes" id="UP000178558">
    <property type="component" value="Unassembled WGS sequence"/>
</dbReference>
<gene>
    <name evidence="8" type="primary">atpC</name>
    <name evidence="11" type="ORF">A3B50_04825</name>
</gene>
<keyword evidence="4 8" id="KW-0406">Ion transport</keyword>
<dbReference type="GO" id="GO:0012505">
    <property type="term" value="C:endomembrane system"/>
    <property type="evidence" value="ECO:0007669"/>
    <property type="project" value="UniProtKB-SubCell"/>
</dbReference>
<reference evidence="11 12" key="1">
    <citation type="journal article" date="2016" name="Nat. Commun.">
        <title>Thousands of microbial genomes shed light on interconnected biogeochemical processes in an aquifer system.</title>
        <authorList>
            <person name="Anantharaman K."/>
            <person name="Brown C.T."/>
            <person name="Hug L.A."/>
            <person name="Sharon I."/>
            <person name="Castelle C.J."/>
            <person name="Probst A.J."/>
            <person name="Thomas B.C."/>
            <person name="Singh A."/>
            <person name="Wilkins M.J."/>
            <person name="Karaoz U."/>
            <person name="Brodie E.L."/>
            <person name="Williams K.H."/>
            <person name="Hubbard S.S."/>
            <person name="Banfield J.F."/>
        </authorList>
    </citation>
    <scope>NUCLEOTIDE SEQUENCE [LARGE SCALE GENOMIC DNA]</scope>
</reference>
<evidence type="ECO:0000259" key="10">
    <source>
        <dbReference type="Pfam" id="PF02823"/>
    </source>
</evidence>
<keyword evidence="6 8" id="KW-0139">CF(1)</keyword>
<dbReference type="HAMAP" id="MF_00530">
    <property type="entry name" value="ATP_synth_epsil_bac"/>
    <property type="match status" value="1"/>
</dbReference>
<organism evidence="11 12">
    <name type="scientific">Candidatus Roizmanbacteria bacterium RIFCSPLOWO2_01_FULL_40_42</name>
    <dbReference type="NCBI Taxonomy" id="1802066"/>
    <lineage>
        <taxon>Bacteria</taxon>
        <taxon>Candidatus Roizmaniibacteriota</taxon>
    </lineage>
</organism>
<feature type="domain" description="ATP synthase F1 complex delta/epsilon subunit N-terminal" evidence="10">
    <location>
        <begin position="4"/>
        <end position="83"/>
    </location>
</feature>
<keyword evidence="5 8" id="KW-0472">Membrane</keyword>
<dbReference type="GO" id="GO:0045259">
    <property type="term" value="C:proton-transporting ATP synthase complex"/>
    <property type="evidence" value="ECO:0007669"/>
    <property type="project" value="UniProtKB-KW"/>
</dbReference>
<dbReference type="CDD" id="cd12152">
    <property type="entry name" value="F1-ATPase_delta"/>
    <property type="match status" value="1"/>
</dbReference>
<evidence type="ECO:0000256" key="8">
    <source>
        <dbReference type="HAMAP-Rule" id="MF_00530"/>
    </source>
</evidence>
<dbReference type="InterPro" id="IPR036771">
    <property type="entry name" value="ATPsynth_dsu/esu_N"/>
</dbReference>
<dbReference type="AlphaFoldDB" id="A0A1F7J6Q5"/>
<dbReference type="SUPFAM" id="SSF51344">
    <property type="entry name" value="Epsilon subunit of F1F0-ATP synthase N-terminal domain"/>
    <property type="match status" value="1"/>
</dbReference>
<dbReference type="GO" id="GO:0046933">
    <property type="term" value="F:proton-transporting ATP synthase activity, rotational mechanism"/>
    <property type="evidence" value="ECO:0007669"/>
    <property type="project" value="UniProtKB-UniRule"/>
</dbReference>
<evidence type="ECO:0000256" key="6">
    <source>
        <dbReference type="ARBA" id="ARBA00023196"/>
    </source>
</evidence>
<protein>
    <recommendedName>
        <fullName evidence="8">ATP synthase epsilon chain</fullName>
    </recommendedName>
    <alternativeName>
        <fullName evidence="8">ATP synthase F1 sector epsilon subunit</fullName>
    </alternativeName>
    <alternativeName>
        <fullName evidence="8">F-ATPase epsilon subunit</fullName>
    </alternativeName>
</protein>
<keyword evidence="8" id="KW-0375">Hydrogen ion transport</keyword>
<evidence type="ECO:0000256" key="2">
    <source>
        <dbReference type="ARBA" id="ARBA00005712"/>
    </source>
</evidence>
<name>A0A1F7J6Q5_9BACT</name>
<evidence type="ECO:0000256" key="9">
    <source>
        <dbReference type="RuleBase" id="RU003656"/>
    </source>
</evidence>
<dbReference type="PANTHER" id="PTHR13822:SF10">
    <property type="entry name" value="ATP SYNTHASE EPSILON CHAIN, CHLOROPLASTIC"/>
    <property type="match status" value="1"/>
</dbReference>
<dbReference type="Gene3D" id="2.60.15.10">
    <property type="entry name" value="F0F1 ATP synthase delta/epsilon subunit, N-terminal"/>
    <property type="match status" value="1"/>
</dbReference>
<evidence type="ECO:0000256" key="1">
    <source>
        <dbReference type="ARBA" id="ARBA00004184"/>
    </source>
</evidence>
<evidence type="ECO:0000256" key="5">
    <source>
        <dbReference type="ARBA" id="ARBA00023136"/>
    </source>
</evidence>
<comment type="subunit">
    <text evidence="8 9">F-type ATPases have 2 components, CF(1) - the catalytic core - and CF(0) - the membrane proton channel. CF(1) has five subunits: alpha(3), beta(3), gamma(1), delta(1), epsilon(1). CF(0) has three main subunits: a, b and c.</text>
</comment>
<evidence type="ECO:0000313" key="12">
    <source>
        <dbReference type="Proteomes" id="UP000178558"/>
    </source>
</evidence>